<feature type="compositionally biased region" description="Basic and acidic residues" evidence="1">
    <location>
        <begin position="43"/>
        <end position="53"/>
    </location>
</feature>
<feature type="region of interest" description="Disordered" evidence="1">
    <location>
        <begin position="40"/>
        <end position="64"/>
    </location>
</feature>
<reference evidence="2 3" key="1">
    <citation type="submission" date="2016-12" db="EMBL/GenBank/DDBJ databases">
        <authorList>
            <person name="Song W.-J."/>
            <person name="Kurnit D.M."/>
        </authorList>
    </citation>
    <scope>NUCLEOTIDE SEQUENCE [LARGE SCALE GENOMIC DNA]</scope>
    <source>
        <strain evidence="2 3">STM7296</strain>
    </source>
</reference>
<dbReference type="Proteomes" id="UP000187012">
    <property type="component" value="Unassembled WGS sequence"/>
</dbReference>
<organism evidence="2 3">
    <name type="scientific">Paraburkholderia ribeironis</name>
    <dbReference type="NCBI Taxonomy" id="1247936"/>
    <lineage>
        <taxon>Bacteria</taxon>
        <taxon>Pseudomonadati</taxon>
        <taxon>Pseudomonadota</taxon>
        <taxon>Betaproteobacteria</taxon>
        <taxon>Burkholderiales</taxon>
        <taxon>Burkholderiaceae</taxon>
        <taxon>Paraburkholderia</taxon>
    </lineage>
</organism>
<accession>A0A1N7SFK3</accession>
<dbReference type="AlphaFoldDB" id="A0A1N7SFK3"/>
<protein>
    <submittedName>
        <fullName evidence="2">Uncharacterized protein</fullName>
    </submittedName>
</protein>
<proteinExistence type="predicted"/>
<evidence type="ECO:0000313" key="3">
    <source>
        <dbReference type="Proteomes" id="UP000187012"/>
    </source>
</evidence>
<name>A0A1N7SFK3_9BURK</name>
<evidence type="ECO:0000313" key="2">
    <source>
        <dbReference type="EMBL" id="SIT46173.1"/>
    </source>
</evidence>
<dbReference type="EMBL" id="CYGX02000063">
    <property type="protein sequence ID" value="SIT46173.1"/>
    <property type="molecule type" value="Genomic_DNA"/>
</dbReference>
<sequence>MVRAHSQLGGLLVDLWVNGAATENLGVPIGRFMQPALQVMAGQKERPTKRRAESISGGDMEETH</sequence>
<evidence type="ECO:0000256" key="1">
    <source>
        <dbReference type="SAM" id="MobiDB-lite"/>
    </source>
</evidence>
<dbReference type="STRING" id="1247936.BN2475_630030"/>
<gene>
    <name evidence="2" type="ORF">BN2475_630030</name>
</gene>
<keyword evidence="3" id="KW-1185">Reference proteome</keyword>